<protein>
    <submittedName>
        <fullName evidence="5">AraC family transcriptional regulator</fullName>
    </submittedName>
</protein>
<dbReference type="RefSeq" id="WP_132244157.1">
    <property type="nucleotide sequence ID" value="NZ_SLZU01000005.1"/>
</dbReference>
<dbReference type="Pfam" id="PF12852">
    <property type="entry name" value="Cupin_6"/>
    <property type="match status" value="1"/>
</dbReference>
<reference evidence="5 6" key="1">
    <citation type="submission" date="2019-03" db="EMBL/GenBank/DDBJ databases">
        <title>Genomic Encyclopedia of Type Strains, Phase IV (KMG-IV): sequencing the most valuable type-strain genomes for metagenomic binning, comparative biology and taxonomic classification.</title>
        <authorList>
            <person name="Goeker M."/>
        </authorList>
    </citation>
    <scope>NUCLEOTIDE SEQUENCE [LARGE SCALE GENOMIC DNA]</scope>
    <source>
        <strain evidence="5 6">DSM 104836</strain>
    </source>
</reference>
<dbReference type="OrthoDB" id="9783876at2"/>
<dbReference type="Pfam" id="PF12833">
    <property type="entry name" value="HTH_18"/>
    <property type="match status" value="1"/>
</dbReference>
<keyword evidence="1" id="KW-0805">Transcription regulation</keyword>
<keyword evidence="6" id="KW-1185">Reference proteome</keyword>
<dbReference type="EMBL" id="SLZU01000005">
    <property type="protein sequence ID" value="TCS64442.1"/>
    <property type="molecule type" value="Genomic_DNA"/>
</dbReference>
<dbReference type="Gene3D" id="1.10.10.60">
    <property type="entry name" value="Homeodomain-like"/>
    <property type="match status" value="1"/>
</dbReference>
<dbReference type="PANTHER" id="PTHR46796:SF7">
    <property type="entry name" value="ARAC FAMILY TRANSCRIPTIONAL REGULATOR"/>
    <property type="match status" value="1"/>
</dbReference>
<dbReference type="SUPFAM" id="SSF46689">
    <property type="entry name" value="Homeodomain-like"/>
    <property type="match status" value="2"/>
</dbReference>
<keyword evidence="2" id="KW-0238">DNA-binding</keyword>
<evidence type="ECO:0000313" key="5">
    <source>
        <dbReference type="EMBL" id="TCS64442.1"/>
    </source>
</evidence>
<gene>
    <name evidence="5" type="ORF">EDD52_1052</name>
</gene>
<evidence type="ECO:0000256" key="2">
    <source>
        <dbReference type="ARBA" id="ARBA00023125"/>
    </source>
</evidence>
<dbReference type="InterPro" id="IPR009057">
    <property type="entry name" value="Homeodomain-like_sf"/>
</dbReference>
<dbReference type="PROSITE" id="PS01124">
    <property type="entry name" value="HTH_ARAC_FAMILY_2"/>
    <property type="match status" value="1"/>
</dbReference>
<sequence>MPRHDRLSTLIARFTLSVRPTSLGNATLAVVADDDGAPCRALFRPRGTGFDLAADRILVAAAVDWGGIANPLVSALPDMVEVDLSLDAETMALAQLIQAEMTAKRCGAASVVNRLGEVLVVRILRGQIEAGSTRPGILAGLSDPRLSRAIVAIHDRPGHDWRNEDLAEVAGLSRSRFAEMFLSAVGEPPVAYLRKWRLTLARQDMEKGHRVEAVARRYGYGSPEGFTRAFRKQFGTRPIALRPRVSA</sequence>
<dbReference type="PANTHER" id="PTHR46796">
    <property type="entry name" value="HTH-TYPE TRANSCRIPTIONAL ACTIVATOR RHAS-RELATED"/>
    <property type="match status" value="1"/>
</dbReference>
<accession>A0A4R3JEW5</accession>
<comment type="caution">
    <text evidence="5">The sequence shown here is derived from an EMBL/GenBank/DDBJ whole genome shotgun (WGS) entry which is preliminary data.</text>
</comment>
<dbReference type="InterPro" id="IPR018060">
    <property type="entry name" value="HTH_AraC"/>
</dbReference>
<dbReference type="SMART" id="SM00342">
    <property type="entry name" value="HTH_ARAC"/>
    <property type="match status" value="1"/>
</dbReference>
<dbReference type="GO" id="GO:0043565">
    <property type="term" value="F:sequence-specific DNA binding"/>
    <property type="evidence" value="ECO:0007669"/>
    <property type="project" value="InterPro"/>
</dbReference>
<dbReference type="InterPro" id="IPR050204">
    <property type="entry name" value="AraC_XylS_family_regulators"/>
</dbReference>
<proteinExistence type="predicted"/>
<keyword evidence="3" id="KW-0804">Transcription</keyword>
<dbReference type="GO" id="GO:0003700">
    <property type="term" value="F:DNA-binding transcription factor activity"/>
    <property type="evidence" value="ECO:0007669"/>
    <property type="project" value="InterPro"/>
</dbReference>
<evidence type="ECO:0000256" key="3">
    <source>
        <dbReference type="ARBA" id="ARBA00023163"/>
    </source>
</evidence>
<dbReference type="AlphaFoldDB" id="A0A4R3JEW5"/>
<organism evidence="5 6">
    <name type="scientific">Primorskyibacter sedentarius</name>
    <dbReference type="NCBI Taxonomy" id="745311"/>
    <lineage>
        <taxon>Bacteria</taxon>
        <taxon>Pseudomonadati</taxon>
        <taxon>Pseudomonadota</taxon>
        <taxon>Alphaproteobacteria</taxon>
        <taxon>Rhodobacterales</taxon>
        <taxon>Roseobacteraceae</taxon>
        <taxon>Primorskyibacter</taxon>
    </lineage>
</organism>
<evidence type="ECO:0000313" key="6">
    <source>
        <dbReference type="Proteomes" id="UP000295696"/>
    </source>
</evidence>
<evidence type="ECO:0000259" key="4">
    <source>
        <dbReference type="PROSITE" id="PS01124"/>
    </source>
</evidence>
<dbReference type="InterPro" id="IPR032783">
    <property type="entry name" value="AraC_lig"/>
</dbReference>
<feature type="domain" description="HTH araC/xylS-type" evidence="4">
    <location>
        <begin position="147"/>
        <end position="244"/>
    </location>
</feature>
<dbReference type="Proteomes" id="UP000295696">
    <property type="component" value="Unassembled WGS sequence"/>
</dbReference>
<evidence type="ECO:0000256" key="1">
    <source>
        <dbReference type="ARBA" id="ARBA00023015"/>
    </source>
</evidence>
<name>A0A4R3JEW5_9RHOB</name>